<protein>
    <recommendedName>
        <fullName evidence="3">Disease resistance protein</fullName>
    </recommendedName>
</protein>
<organism evidence="1 2">
    <name type="scientific">Kingdonia uniflora</name>
    <dbReference type="NCBI Taxonomy" id="39325"/>
    <lineage>
        <taxon>Eukaryota</taxon>
        <taxon>Viridiplantae</taxon>
        <taxon>Streptophyta</taxon>
        <taxon>Embryophyta</taxon>
        <taxon>Tracheophyta</taxon>
        <taxon>Spermatophyta</taxon>
        <taxon>Magnoliopsida</taxon>
        <taxon>Ranunculales</taxon>
        <taxon>Circaeasteraceae</taxon>
        <taxon>Kingdonia</taxon>
    </lineage>
</organism>
<evidence type="ECO:0008006" key="3">
    <source>
        <dbReference type="Google" id="ProtNLM"/>
    </source>
</evidence>
<gene>
    <name evidence="1" type="ORF">GIB67_027912</name>
</gene>
<dbReference type="Proteomes" id="UP000541444">
    <property type="component" value="Unassembled WGS sequence"/>
</dbReference>
<keyword evidence="2" id="KW-1185">Reference proteome</keyword>
<accession>A0A7J7LGU9</accession>
<comment type="caution">
    <text evidence="1">The sequence shown here is derived from an EMBL/GenBank/DDBJ whole genome shotgun (WGS) entry which is preliminary data.</text>
</comment>
<sequence length="83" mass="9662">MDGLKCIGTEFYKIGTADNSFPRLINLEICEMDELMEWVLPFERTGILQIMPRLRKLGIWWAPKLKAAPAVWKLESLEELHIC</sequence>
<evidence type="ECO:0000313" key="2">
    <source>
        <dbReference type="Proteomes" id="UP000541444"/>
    </source>
</evidence>
<evidence type="ECO:0000313" key="1">
    <source>
        <dbReference type="EMBL" id="KAF6141734.1"/>
    </source>
</evidence>
<reference evidence="1 2" key="1">
    <citation type="journal article" date="2020" name="IScience">
        <title>Genome Sequencing of the Endangered Kingdonia uniflora (Circaeasteraceae, Ranunculales) Reveals Potential Mechanisms of Evolutionary Specialization.</title>
        <authorList>
            <person name="Sun Y."/>
            <person name="Deng T."/>
            <person name="Zhang A."/>
            <person name="Moore M.J."/>
            <person name="Landis J.B."/>
            <person name="Lin N."/>
            <person name="Zhang H."/>
            <person name="Zhang X."/>
            <person name="Huang J."/>
            <person name="Zhang X."/>
            <person name="Sun H."/>
            <person name="Wang H."/>
        </authorList>
    </citation>
    <scope>NUCLEOTIDE SEQUENCE [LARGE SCALE GENOMIC DNA]</scope>
    <source>
        <strain evidence="1">TB1705</strain>
        <tissue evidence="1">Leaf</tissue>
    </source>
</reference>
<name>A0A7J7LGU9_9MAGN</name>
<proteinExistence type="predicted"/>
<dbReference type="AlphaFoldDB" id="A0A7J7LGU9"/>
<dbReference type="EMBL" id="JACGCM010002299">
    <property type="protein sequence ID" value="KAF6141734.1"/>
    <property type="molecule type" value="Genomic_DNA"/>
</dbReference>